<name>A0A0K1Q9K5_9BACT</name>
<proteinExistence type="predicted"/>
<feature type="region of interest" description="Disordered" evidence="1">
    <location>
        <begin position="83"/>
        <end position="141"/>
    </location>
</feature>
<dbReference type="InterPro" id="IPR009003">
    <property type="entry name" value="Peptidase_S1_PA"/>
</dbReference>
<protein>
    <submittedName>
        <fullName evidence="2">Uncharacterized protein</fullName>
    </submittedName>
</protein>
<dbReference type="KEGG" id="llu:AKJ09_09005"/>
<evidence type="ECO:0000313" key="3">
    <source>
        <dbReference type="Proteomes" id="UP000064967"/>
    </source>
</evidence>
<feature type="region of interest" description="Disordered" evidence="1">
    <location>
        <begin position="349"/>
        <end position="416"/>
    </location>
</feature>
<dbReference type="Gene3D" id="2.40.10.10">
    <property type="entry name" value="Trypsin-like serine proteases"/>
    <property type="match status" value="1"/>
</dbReference>
<gene>
    <name evidence="2" type="ORF">AKJ09_09005</name>
</gene>
<dbReference type="Proteomes" id="UP000064967">
    <property type="component" value="Chromosome"/>
</dbReference>
<feature type="compositionally biased region" description="Acidic residues" evidence="1">
    <location>
        <begin position="405"/>
        <end position="415"/>
    </location>
</feature>
<reference evidence="2 3" key="1">
    <citation type="submission" date="2015-08" db="EMBL/GenBank/DDBJ databases">
        <authorList>
            <person name="Babu N.S."/>
            <person name="Beckwith C.J."/>
            <person name="Beseler K.G."/>
            <person name="Brison A."/>
            <person name="Carone J.V."/>
            <person name="Caskin T.P."/>
            <person name="Diamond M."/>
            <person name="Durham M.E."/>
            <person name="Foxe J.M."/>
            <person name="Go M."/>
            <person name="Henderson B.A."/>
            <person name="Jones I.B."/>
            <person name="McGettigan J.A."/>
            <person name="Micheletti S.J."/>
            <person name="Nasrallah M.E."/>
            <person name="Ortiz D."/>
            <person name="Piller C.R."/>
            <person name="Privatt S.R."/>
            <person name="Schneider S.L."/>
            <person name="Sharp S."/>
            <person name="Smith T.C."/>
            <person name="Stanton J.D."/>
            <person name="Ullery H.E."/>
            <person name="Wilson R.J."/>
            <person name="Serrano M.G."/>
            <person name="Buck G."/>
            <person name="Lee V."/>
            <person name="Wang Y."/>
            <person name="Carvalho R."/>
            <person name="Voegtly L."/>
            <person name="Shi R."/>
            <person name="Duckworth R."/>
            <person name="Johnson A."/>
            <person name="Loviza R."/>
            <person name="Walstead R."/>
            <person name="Shah Z."/>
            <person name="Kiflezghi M."/>
            <person name="Wade K."/>
            <person name="Ball S.L."/>
            <person name="Bradley K.W."/>
            <person name="Asai D.J."/>
            <person name="Bowman C.A."/>
            <person name="Russell D.A."/>
            <person name="Pope W.H."/>
            <person name="Jacobs-Sera D."/>
            <person name="Hendrix R.W."/>
            <person name="Hatfull G.F."/>
        </authorList>
    </citation>
    <scope>NUCLEOTIDE SEQUENCE [LARGE SCALE GENOMIC DNA]</scope>
    <source>
        <strain evidence="2 3">DSM 27648</strain>
    </source>
</reference>
<dbReference type="SUPFAM" id="SSF50494">
    <property type="entry name" value="Trypsin-like serine proteases"/>
    <property type="match status" value="1"/>
</dbReference>
<dbReference type="STRING" id="1391654.AKJ09_09005"/>
<organism evidence="2 3">
    <name type="scientific">Labilithrix luteola</name>
    <dbReference type="NCBI Taxonomy" id="1391654"/>
    <lineage>
        <taxon>Bacteria</taxon>
        <taxon>Pseudomonadati</taxon>
        <taxon>Myxococcota</taxon>
        <taxon>Polyangia</taxon>
        <taxon>Polyangiales</taxon>
        <taxon>Labilitrichaceae</taxon>
        <taxon>Labilithrix</taxon>
    </lineage>
</organism>
<sequence>MAAAFGCSVAQEDDASTSSRVGSGGDVSAVLKSTLVLNGGCTAAKVGPKHLLVSARCISASPEIFAAGKTVSFVSGATSSATTTFAPSEETDAGSDASAGNPDTSDAGTDTTDTTDTDAATGATDSKDGDAGTPPSKSANVRTAKIASLEIATSFVAKCTDLAACGLDKTEASDSPDVALIVLSEELTSVPTIPVDLDVVNDADPVLVVSSGCSRLDARDPSKLKTLKTMAVPAKSVNHDGSPYQSSPQLVSRVKASYVVTPGSGWRKGEAALCKGDFGAPMFRAGTAAVAGVMSNVTLWSENKSIAVTVQHTRVDATSRFKIGAWLERLGAQTVHSCSETAGGCVTRSYDGGMPELSATDDTTDDGPTNALPGDGGVDGSTEADAEVGQAPSDPYQDQLPQESASDDDYGDYDYGDAAVTKKKKKTTGGCNAGSGPAPVGELSLMFGFALAGAVARRRRRA</sequence>
<dbReference type="AlphaFoldDB" id="A0A0K1Q9K5"/>
<keyword evidence="3" id="KW-1185">Reference proteome</keyword>
<feature type="compositionally biased region" description="Low complexity" evidence="1">
    <location>
        <begin position="103"/>
        <end position="124"/>
    </location>
</feature>
<dbReference type="EMBL" id="CP012333">
    <property type="protein sequence ID" value="AKV02342.1"/>
    <property type="molecule type" value="Genomic_DNA"/>
</dbReference>
<accession>A0A0K1Q9K5</accession>
<evidence type="ECO:0000313" key="2">
    <source>
        <dbReference type="EMBL" id="AKV02342.1"/>
    </source>
</evidence>
<evidence type="ECO:0000256" key="1">
    <source>
        <dbReference type="SAM" id="MobiDB-lite"/>
    </source>
</evidence>
<dbReference type="InterPro" id="IPR043504">
    <property type="entry name" value="Peptidase_S1_PA_chymotrypsin"/>
</dbReference>